<name>A0A699YZ93_HAELA</name>
<evidence type="ECO:0000259" key="1">
    <source>
        <dbReference type="Pfam" id="PF12345"/>
    </source>
</evidence>
<dbReference type="InterPro" id="IPR013785">
    <property type="entry name" value="Aldolase_TIM"/>
</dbReference>
<evidence type="ECO:0000313" key="3">
    <source>
        <dbReference type="Proteomes" id="UP000485058"/>
    </source>
</evidence>
<feature type="domain" description="Arsenosugar biosynthesis radical SAM protein ArsS-like C-terminal" evidence="1">
    <location>
        <begin position="190"/>
        <end position="284"/>
    </location>
</feature>
<dbReference type="InterPro" id="IPR026351">
    <property type="entry name" value="rSAM_ArsS-like"/>
</dbReference>
<dbReference type="InterPro" id="IPR058240">
    <property type="entry name" value="rSAM_sf"/>
</dbReference>
<organism evidence="2 3">
    <name type="scientific">Haematococcus lacustris</name>
    <name type="common">Green alga</name>
    <name type="synonym">Haematococcus pluvialis</name>
    <dbReference type="NCBI Taxonomy" id="44745"/>
    <lineage>
        <taxon>Eukaryota</taxon>
        <taxon>Viridiplantae</taxon>
        <taxon>Chlorophyta</taxon>
        <taxon>core chlorophytes</taxon>
        <taxon>Chlorophyceae</taxon>
        <taxon>CS clade</taxon>
        <taxon>Chlamydomonadales</taxon>
        <taxon>Haematococcaceae</taxon>
        <taxon>Haematococcus</taxon>
    </lineage>
</organism>
<dbReference type="PANTHER" id="PTHR43728:SF1">
    <property type="entry name" value="FE-S OXIDOREDUCTASE"/>
    <property type="match status" value="1"/>
</dbReference>
<dbReference type="PANTHER" id="PTHR43728">
    <property type="entry name" value="SLR0304 PROTEIN"/>
    <property type="match status" value="1"/>
</dbReference>
<dbReference type="Pfam" id="PF12345">
    <property type="entry name" value="DUF3641"/>
    <property type="match status" value="1"/>
</dbReference>
<dbReference type="Proteomes" id="UP000485058">
    <property type="component" value="Unassembled WGS sequence"/>
</dbReference>
<sequence length="301" mass="33329">MAMRMTHQLKLAQASVPSSIYIRPVRVYSVAGQRTSLVEETLQDMDKDAEFQQHLADLAARGQLELSRNQACTHCHVESSPKRMEMMDRATADQCLVLLREAVPQGLHTLDITGGAPELNSQFRYLVEQARAAGVPEIIDRCNLTVLLEPGQEELPAFLAQHRLLNKQGYGQPGSGLVLDLVYNPSGPFLAPAQAKLEESYRTELREAFGIEFSHLIALNNMPIKRYADWLMRRGKLDEYMQLLVDNFSPASAGAGLMCRDTVNVGWDGAVFDCDFNQQLQLSVQPPPGWAPGQVAAHTAA</sequence>
<protein>
    <submittedName>
        <fullName evidence="2">Fe-S oxidoreductase</fullName>
    </submittedName>
</protein>
<proteinExistence type="predicted"/>
<gene>
    <name evidence="2" type="ORF">HaLaN_11826</name>
</gene>
<reference evidence="2 3" key="1">
    <citation type="submission" date="2020-02" db="EMBL/GenBank/DDBJ databases">
        <title>Draft genome sequence of Haematococcus lacustris strain NIES-144.</title>
        <authorList>
            <person name="Morimoto D."/>
            <person name="Nakagawa S."/>
            <person name="Yoshida T."/>
            <person name="Sawayama S."/>
        </authorList>
    </citation>
    <scope>NUCLEOTIDE SEQUENCE [LARGE SCALE GENOMIC DNA]</scope>
    <source>
        <strain evidence="2 3">NIES-144</strain>
    </source>
</reference>
<evidence type="ECO:0000313" key="2">
    <source>
        <dbReference type="EMBL" id="GFH15577.1"/>
    </source>
</evidence>
<accession>A0A699YZ93</accession>
<dbReference type="AlphaFoldDB" id="A0A699YZ93"/>
<dbReference type="SUPFAM" id="SSF102114">
    <property type="entry name" value="Radical SAM enzymes"/>
    <property type="match status" value="1"/>
</dbReference>
<dbReference type="Gene3D" id="3.20.20.70">
    <property type="entry name" value="Aldolase class I"/>
    <property type="match status" value="1"/>
</dbReference>
<feature type="non-terminal residue" evidence="2">
    <location>
        <position position="1"/>
    </location>
</feature>
<dbReference type="EMBL" id="BLLF01000870">
    <property type="protein sequence ID" value="GFH15577.1"/>
    <property type="molecule type" value="Genomic_DNA"/>
</dbReference>
<feature type="non-terminal residue" evidence="2">
    <location>
        <position position="301"/>
    </location>
</feature>
<comment type="caution">
    <text evidence="2">The sequence shown here is derived from an EMBL/GenBank/DDBJ whole genome shotgun (WGS) entry which is preliminary data.</text>
</comment>
<dbReference type="InterPro" id="IPR024521">
    <property type="entry name" value="ArsS-like_C"/>
</dbReference>
<keyword evidence="3" id="KW-1185">Reference proteome</keyword>